<accession>A0A6L3ZGQ9</accession>
<evidence type="ECO:0000313" key="1">
    <source>
        <dbReference type="EMBL" id="KAB2816607.1"/>
    </source>
</evidence>
<dbReference type="InterPro" id="IPR050708">
    <property type="entry name" value="T6SS_VgrG/RHS"/>
</dbReference>
<proteinExistence type="predicted"/>
<reference evidence="1 2" key="1">
    <citation type="submission" date="2019-10" db="EMBL/GenBank/DDBJ databases">
        <title>Genome sequence of Phaeocystidibacter marisrubri JCM30614 (type strain).</title>
        <authorList>
            <person name="Bowman J.P."/>
        </authorList>
    </citation>
    <scope>NUCLEOTIDE SEQUENCE [LARGE SCALE GENOMIC DNA]</scope>
    <source>
        <strain evidence="1 2">JCM 30614</strain>
    </source>
</reference>
<organism evidence="1 2">
    <name type="scientific">Phaeocystidibacter marisrubri</name>
    <dbReference type="NCBI Taxonomy" id="1577780"/>
    <lineage>
        <taxon>Bacteria</taxon>
        <taxon>Pseudomonadati</taxon>
        <taxon>Bacteroidota</taxon>
        <taxon>Flavobacteriia</taxon>
        <taxon>Flavobacteriales</taxon>
        <taxon>Phaeocystidibacteraceae</taxon>
        <taxon>Phaeocystidibacter</taxon>
    </lineage>
</organism>
<dbReference type="PANTHER" id="PTHR32305:SF15">
    <property type="entry name" value="PROTEIN RHSA-RELATED"/>
    <property type="match status" value="1"/>
</dbReference>
<protein>
    <recommendedName>
        <fullName evidence="3">RHS repeat-associated core domain-containing protein</fullName>
    </recommendedName>
</protein>
<dbReference type="Gene3D" id="2.180.10.10">
    <property type="entry name" value="RHS repeat-associated core"/>
    <property type="match status" value="1"/>
</dbReference>
<dbReference type="AlphaFoldDB" id="A0A6L3ZGQ9"/>
<evidence type="ECO:0008006" key="3">
    <source>
        <dbReference type="Google" id="ProtNLM"/>
    </source>
</evidence>
<sequence length="272" mass="30441">MERCARSAELDQETGYAYYGARYYDSQISQWLSVDRLADKYPHSSPYVFSGNNPVRYIDPNGDSLNIAGLLWFDKTWGTNIIGALIKELEAETGLGLIITKVNRNQVYLDYLRDENGDAILQEGGSSLARGDLLSIIKSEKRVYVLGTMKETTRTAGMQQDNAQIKLNPNQINGFVRGTRGVDKRTMGFGMVFLHEVRHWLTGLKDDKEFPGTGPIVDHMNSIRGQLGPEWGERSSYAPKALPSNGRSYIPFGSAARIILRNGVYPFTHVEP</sequence>
<evidence type="ECO:0000313" key="2">
    <source>
        <dbReference type="Proteomes" id="UP000484164"/>
    </source>
</evidence>
<dbReference type="Proteomes" id="UP000484164">
    <property type="component" value="Unassembled WGS sequence"/>
</dbReference>
<dbReference type="OrthoDB" id="2972467at2"/>
<keyword evidence="2" id="KW-1185">Reference proteome</keyword>
<gene>
    <name evidence="1" type="ORF">F8C82_13075</name>
</gene>
<dbReference type="NCBIfam" id="TIGR03696">
    <property type="entry name" value="Rhs_assc_core"/>
    <property type="match status" value="1"/>
</dbReference>
<comment type="caution">
    <text evidence="1">The sequence shown here is derived from an EMBL/GenBank/DDBJ whole genome shotgun (WGS) entry which is preliminary data.</text>
</comment>
<name>A0A6L3ZGQ9_9FLAO</name>
<dbReference type="PANTHER" id="PTHR32305">
    <property type="match status" value="1"/>
</dbReference>
<dbReference type="EMBL" id="WBVQ01000002">
    <property type="protein sequence ID" value="KAB2816607.1"/>
    <property type="molecule type" value="Genomic_DNA"/>
</dbReference>
<dbReference type="InterPro" id="IPR022385">
    <property type="entry name" value="Rhs_assc_core"/>
</dbReference>